<keyword evidence="4" id="KW-1185">Reference proteome</keyword>
<gene>
    <name evidence="3" type="ORF">HAX54_040544</name>
</gene>
<comment type="caution">
    <text evidence="3">The sequence shown here is derived from an EMBL/GenBank/DDBJ whole genome shotgun (WGS) entry which is preliminary data.</text>
</comment>
<proteinExistence type="predicted"/>
<sequence>MEKKLSLVLLLSLLIMFLLVATHATITESPAPQPQPPNTSPMNGTTPGSLHPQGALATIIGKTKRRP</sequence>
<dbReference type="EMBL" id="JACEIK010000574">
    <property type="protein sequence ID" value="MCD7459285.1"/>
    <property type="molecule type" value="Genomic_DNA"/>
</dbReference>
<organism evidence="3 4">
    <name type="scientific">Datura stramonium</name>
    <name type="common">Jimsonweed</name>
    <name type="synonym">Common thornapple</name>
    <dbReference type="NCBI Taxonomy" id="4076"/>
    <lineage>
        <taxon>Eukaryota</taxon>
        <taxon>Viridiplantae</taxon>
        <taxon>Streptophyta</taxon>
        <taxon>Embryophyta</taxon>
        <taxon>Tracheophyta</taxon>
        <taxon>Spermatophyta</taxon>
        <taxon>Magnoliopsida</taxon>
        <taxon>eudicotyledons</taxon>
        <taxon>Gunneridae</taxon>
        <taxon>Pentapetalae</taxon>
        <taxon>asterids</taxon>
        <taxon>lamiids</taxon>
        <taxon>Solanales</taxon>
        <taxon>Solanaceae</taxon>
        <taxon>Solanoideae</taxon>
        <taxon>Datureae</taxon>
        <taxon>Datura</taxon>
    </lineage>
</organism>
<keyword evidence="2" id="KW-0732">Signal</keyword>
<accession>A0ABS8SKF7</accession>
<evidence type="ECO:0000256" key="1">
    <source>
        <dbReference type="SAM" id="MobiDB-lite"/>
    </source>
</evidence>
<name>A0ABS8SKF7_DATST</name>
<protein>
    <submittedName>
        <fullName evidence="3">Uncharacterized protein</fullName>
    </submittedName>
</protein>
<evidence type="ECO:0000256" key="2">
    <source>
        <dbReference type="SAM" id="SignalP"/>
    </source>
</evidence>
<dbReference type="Proteomes" id="UP000823775">
    <property type="component" value="Unassembled WGS sequence"/>
</dbReference>
<feature type="signal peptide" evidence="2">
    <location>
        <begin position="1"/>
        <end position="24"/>
    </location>
</feature>
<feature type="chain" id="PRO_5046112388" evidence="2">
    <location>
        <begin position="25"/>
        <end position="67"/>
    </location>
</feature>
<feature type="region of interest" description="Disordered" evidence="1">
    <location>
        <begin position="28"/>
        <end position="67"/>
    </location>
</feature>
<evidence type="ECO:0000313" key="4">
    <source>
        <dbReference type="Proteomes" id="UP000823775"/>
    </source>
</evidence>
<evidence type="ECO:0000313" key="3">
    <source>
        <dbReference type="EMBL" id="MCD7459285.1"/>
    </source>
</evidence>
<reference evidence="3 4" key="1">
    <citation type="journal article" date="2021" name="BMC Genomics">
        <title>Datura genome reveals duplications of psychoactive alkaloid biosynthetic genes and high mutation rate following tissue culture.</title>
        <authorList>
            <person name="Rajewski A."/>
            <person name="Carter-House D."/>
            <person name="Stajich J."/>
            <person name="Litt A."/>
        </authorList>
    </citation>
    <scope>NUCLEOTIDE SEQUENCE [LARGE SCALE GENOMIC DNA]</scope>
    <source>
        <strain evidence="3">AR-01</strain>
    </source>
</reference>